<dbReference type="GO" id="GO:0045503">
    <property type="term" value="F:dynein light chain binding"/>
    <property type="evidence" value="ECO:0007669"/>
    <property type="project" value="InterPro"/>
</dbReference>
<reference evidence="1" key="1">
    <citation type="journal article" date="2011" name="Genome Res.">
        <title>Deep small RNA sequencing from the nematode Ascaris reveals conservation, functional diversification, and novel developmental profiles.</title>
        <authorList>
            <person name="Wang J."/>
            <person name="Czech B."/>
            <person name="Crunk A."/>
            <person name="Wallace A."/>
            <person name="Mitreva M."/>
            <person name="Hannon G.J."/>
            <person name="Davis R.E."/>
        </authorList>
    </citation>
    <scope>NUCLEOTIDE SEQUENCE</scope>
</reference>
<dbReference type="InterPro" id="IPR015943">
    <property type="entry name" value="WD40/YVTN_repeat-like_dom_sf"/>
</dbReference>
<name>F1L683_ASCSU</name>
<organism evidence="1">
    <name type="scientific">Ascaris suum</name>
    <name type="common">Pig roundworm</name>
    <name type="synonym">Ascaris lumbricoides</name>
    <dbReference type="NCBI Taxonomy" id="6253"/>
    <lineage>
        <taxon>Eukaryota</taxon>
        <taxon>Metazoa</taxon>
        <taxon>Ecdysozoa</taxon>
        <taxon>Nematoda</taxon>
        <taxon>Chromadorea</taxon>
        <taxon>Rhabditida</taxon>
        <taxon>Spirurina</taxon>
        <taxon>Ascaridomorpha</taxon>
        <taxon>Ascaridoidea</taxon>
        <taxon>Ascarididae</taxon>
        <taxon>Ascaris</taxon>
    </lineage>
</organism>
<accession>F1L683</accession>
<dbReference type="GO" id="GO:0005929">
    <property type="term" value="C:cilium"/>
    <property type="evidence" value="ECO:0007669"/>
    <property type="project" value="GOC"/>
</dbReference>
<proteinExistence type="evidence at transcript level"/>
<dbReference type="GO" id="GO:0005868">
    <property type="term" value="C:cytoplasmic dynein complex"/>
    <property type="evidence" value="ECO:0007669"/>
    <property type="project" value="InterPro"/>
</dbReference>
<dbReference type="PANTHER" id="PTHR16022">
    <property type="entry name" value="WD REPEAT DOMAIN 60"/>
    <property type="match status" value="1"/>
</dbReference>
<evidence type="ECO:0000313" key="1">
    <source>
        <dbReference type="EMBL" id="ADY45637.1"/>
    </source>
</evidence>
<protein>
    <submittedName>
        <fullName evidence="1">WD repeat-containing protein 60</fullName>
    </submittedName>
</protein>
<dbReference type="Gene3D" id="2.130.10.10">
    <property type="entry name" value="YVTN repeat-like/Quinoprotein amine dehydrogenase"/>
    <property type="match status" value="1"/>
</dbReference>
<sequence>MSKLVDINGEDPYIALYKVDHLHSERLRKFISVAAQVIIELIAAPTTDKQVSSMRHRSDMSFSAGYNIFSLGKLATASKVTCIRHNDNRLLIAFYVNKSLAEDIVDKSLLVEFRCGEPQPPERVMFCESEVRCCCYSPDGSSAVFVGLADGSCVAFDLQEASSKFPSTLPWPETTNDYCLRTAAYDTSFSGVVWKSGKNEEQDAPIVDIHTVGDWENDITQSYQVISINQAGTITIWAIIDGSSMGADMDLGLRPGATLKMSQVDILKPDKVIMNNSMGRLRLIVNAMVPNPLDRSQFLLATDAGFILNIVRMKGITFTGPRIYKADIDVTAEVLCEKISNFNPSIILAGLSNGHVALYKLNRAEAILVLIPPNSSRKPVTHVEFSPRCESVFYSIHGGIRLLVWDIATGKSPMAVCNLEKEFQASVLCTSTWSEKTKRGNDETIFSFLALGLSNGQTQVHTLEKICKSQTQSSFIELVEILNHKL</sequence>
<dbReference type="AlphaFoldDB" id="F1L683"/>
<dbReference type="EMBL" id="JI172212">
    <property type="protein sequence ID" value="ADY45637.1"/>
    <property type="molecule type" value="mRNA"/>
</dbReference>
<dbReference type="GO" id="GO:0045504">
    <property type="term" value="F:dynein heavy chain binding"/>
    <property type="evidence" value="ECO:0007669"/>
    <property type="project" value="InterPro"/>
</dbReference>
<dbReference type="GO" id="GO:0042073">
    <property type="term" value="P:intraciliary transport"/>
    <property type="evidence" value="ECO:0007669"/>
    <property type="project" value="InterPro"/>
</dbReference>
<dbReference type="InterPro" id="IPR042505">
    <property type="entry name" value="DYNC2I1"/>
</dbReference>
<dbReference type="InterPro" id="IPR036322">
    <property type="entry name" value="WD40_repeat_dom_sf"/>
</dbReference>
<dbReference type="SUPFAM" id="SSF50978">
    <property type="entry name" value="WD40 repeat-like"/>
    <property type="match status" value="1"/>
</dbReference>
<dbReference type="PANTHER" id="PTHR16022:SF0">
    <property type="entry name" value="CYTOPLASMIC DYNEIN 2 INTERMEDIATE CHAIN 1"/>
    <property type="match status" value="1"/>
</dbReference>